<keyword evidence="2 6" id="KW-0963">Cytoplasm</keyword>
<feature type="binding site" evidence="6">
    <location>
        <position position="183"/>
    </location>
    <ligand>
        <name>S-adenosyl-L-methionine</name>
        <dbReference type="ChEBI" id="CHEBI:59789"/>
    </ligand>
</feature>
<dbReference type="Proteomes" id="UP000469011">
    <property type="component" value="Unassembled WGS sequence"/>
</dbReference>
<evidence type="ECO:0000256" key="6">
    <source>
        <dbReference type="HAMAP-Rule" id="MF_00735"/>
    </source>
</evidence>
<keyword evidence="8" id="KW-1185">Reference proteome</keyword>
<dbReference type="Pfam" id="PF06325">
    <property type="entry name" value="PrmA"/>
    <property type="match status" value="1"/>
</dbReference>
<evidence type="ECO:0000256" key="2">
    <source>
        <dbReference type="ARBA" id="ARBA00022490"/>
    </source>
</evidence>
<feature type="binding site" evidence="6">
    <location>
        <position position="138"/>
    </location>
    <ligand>
        <name>S-adenosyl-L-methionine</name>
        <dbReference type="ChEBI" id="CHEBI:59789"/>
    </ligand>
</feature>
<reference evidence="7 8" key="1">
    <citation type="submission" date="2020-01" db="EMBL/GenBank/DDBJ databases">
        <title>Jiella pacifica sp. nov.</title>
        <authorList>
            <person name="Xue Z."/>
            <person name="Zhu S."/>
            <person name="Chen J."/>
            <person name="Yang J."/>
        </authorList>
    </citation>
    <scope>NUCLEOTIDE SEQUENCE [LARGE SCALE GENOMIC DNA]</scope>
    <source>
        <strain evidence="7 8">40Bstr34</strain>
    </source>
</reference>
<feature type="binding site" evidence="6">
    <location>
        <position position="230"/>
    </location>
    <ligand>
        <name>S-adenosyl-L-methionine</name>
        <dbReference type="ChEBI" id="CHEBI:59789"/>
    </ligand>
</feature>
<dbReference type="InterPro" id="IPR050078">
    <property type="entry name" value="Ribosomal_L11_MeTrfase_PrmA"/>
</dbReference>
<keyword evidence="3 6" id="KW-0489">Methyltransferase</keyword>
<evidence type="ECO:0000256" key="3">
    <source>
        <dbReference type="ARBA" id="ARBA00022603"/>
    </source>
</evidence>
<sequence>MQVRYFVTVSRSEAEIAYSRLGVAFEDEGAPVAITEIDEAADRWEVAAYLDAGDEAEADTDRTEEFRNIAGLGPDAEIGREALPDQDWMAAVLAELKPVRAGRFVVHGAHDRDKIGAHELSIEIEAGLAFGTGHHGTTAGCLTMLDRVVRLRRPRSALDLGTGSAVLAIALAKLARVGVVATDVDPVAVAVAEANVGANGVSALVETARADGFAAVAIRRRAPYDLIVANILAGPLIALAPGFRRHATSRADVILSGILTGQAAAVRAAFRAQGFVHVDTLTLGAWVTLHLRRASA</sequence>
<feature type="binding site" evidence="6">
    <location>
        <position position="161"/>
    </location>
    <ligand>
        <name>S-adenosyl-L-methionine</name>
        <dbReference type="ChEBI" id="CHEBI:59789"/>
    </ligand>
</feature>
<keyword evidence="7" id="KW-0687">Ribonucleoprotein</keyword>
<gene>
    <name evidence="6" type="primary">prmA</name>
    <name evidence="7" type="ORF">GTK09_03430</name>
</gene>
<dbReference type="Gene3D" id="3.40.50.150">
    <property type="entry name" value="Vaccinia Virus protein VP39"/>
    <property type="match status" value="1"/>
</dbReference>
<accession>A0A6N9T3A0</accession>
<dbReference type="GO" id="GO:0005737">
    <property type="term" value="C:cytoplasm"/>
    <property type="evidence" value="ECO:0007669"/>
    <property type="project" value="UniProtKB-SubCell"/>
</dbReference>
<dbReference type="EC" id="2.1.1.-" evidence="6"/>
<dbReference type="SUPFAM" id="SSF53335">
    <property type="entry name" value="S-adenosyl-L-methionine-dependent methyltransferases"/>
    <property type="match status" value="1"/>
</dbReference>
<keyword evidence="7" id="KW-0689">Ribosomal protein</keyword>
<dbReference type="RefSeq" id="WP_163461100.1">
    <property type="nucleotide sequence ID" value="NZ_JAAAMG010000002.1"/>
</dbReference>
<name>A0A6N9T3A0_9HYPH</name>
<comment type="caution">
    <text evidence="7">The sequence shown here is derived from an EMBL/GenBank/DDBJ whole genome shotgun (WGS) entry which is preliminary data.</text>
</comment>
<evidence type="ECO:0000256" key="1">
    <source>
        <dbReference type="ARBA" id="ARBA00009741"/>
    </source>
</evidence>
<dbReference type="NCBIfam" id="NF001784">
    <property type="entry name" value="PRK00517.2-1"/>
    <property type="match status" value="1"/>
</dbReference>
<comment type="function">
    <text evidence="6">Methylates ribosomal protein L11.</text>
</comment>
<comment type="similarity">
    <text evidence="1 6">Belongs to the methyltransferase superfamily. PrmA family.</text>
</comment>
<evidence type="ECO:0000313" key="7">
    <source>
        <dbReference type="EMBL" id="NDW03468.1"/>
    </source>
</evidence>
<keyword evidence="5 6" id="KW-0949">S-adenosyl-L-methionine</keyword>
<dbReference type="EMBL" id="JAAAMG010000002">
    <property type="protein sequence ID" value="NDW03468.1"/>
    <property type="molecule type" value="Genomic_DNA"/>
</dbReference>
<dbReference type="GO" id="GO:0005840">
    <property type="term" value="C:ribosome"/>
    <property type="evidence" value="ECO:0007669"/>
    <property type="project" value="UniProtKB-KW"/>
</dbReference>
<protein>
    <recommendedName>
        <fullName evidence="6">Ribosomal protein L11 methyltransferase</fullName>
        <shortName evidence="6">L11 Mtase</shortName>
        <ecNumber evidence="6">2.1.1.-</ecNumber>
    </recommendedName>
</protein>
<evidence type="ECO:0000313" key="8">
    <source>
        <dbReference type="Proteomes" id="UP000469011"/>
    </source>
</evidence>
<proteinExistence type="inferred from homology"/>
<comment type="subcellular location">
    <subcellularLocation>
        <location evidence="6">Cytoplasm</location>
    </subcellularLocation>
</comment>
<dbReference type="GO" id="GO:0008276">
    <property type="term" value="F:protein methyltransferase activity"/>
    <property type="evidence" value="ECO:0007669"/>
    <property type="project" value="UniProtKB-UniRule"/>
</dbReference>
<dbReference type="InterPro" id="IPR004498">
    <property type="entry name" value="Ribosomal_PrmA_MeTrfase"/>
</dbReference>
<dbReference type="InterPro" id="IPR029063">
    <property type="entry name" value="SAM-dependent_MTases_sf"/>
</dbReference>
<evidence type="ECO:0000256" key="4">
    <source>
        <dbReference type="ARBA" id="ARBA00022679"/>
    </source>
</evidence>
<dbReference type="AlphaFoldDB" id="A0A6N9T3A0"/>
<dbReference type="GO" id="GO:0032259">
    <property type="term" value="P:methylation"/>
    <property type="evidence" value="ECO:0007669"/>
    <property type="project" value="UniProtKB-KW"/>
</dbReference>
<dbReference type="PANTHER" id="PTHR43648:SF1">
    <property type="entry name" value="ELECTRON TRANSFER FLAVOPROTEIN BETA SUBUNIT LYSINE METHYLTRANSFERASE"/>
    <property type="match status" value="1"/>
</dbReference>
<comment type="catalytic activity">
    <reaction evidence="6">
        <text>L-lysyl-[protein] + 3 S-adenosyl-L-methionine = N(6),N(6),N(6)-trimethyl-L-lysyl-[protein] + 3 S-adenosyl-L-homocysteine + 3 H(+)</text>
        <dbReference type="Rhea" id="RHEA:54192"/>
        <dbReference type="Rhea" id="RHEA-COMP:9752"/>
        <dbReference type="Rhea" id="RHEA-COMP:13826"/>
        <dbReference type="ChEBI" id="CHEBI:15378"/>
        <dbReference type="ChEBI" id="CHEBI:29969"/>
        <dbReference type="ChEBI" id="CHEBI:57856"/>
        <dbReference type="ChEBI" id="CHEBI:59789"/>
        <dbReference type="ChEBI" id="CHEBI:61961"/>
    </reaction>
</comment>
<dbReference type="HAMAP" id="MF_00735">
    <property type="entry name" value="Methyltr_PrmA"/>
    <property type="match status" value="1"/>
</dbReference>
<dbReference type="PANTHER" id="PTHR43648">
    <property type="entry name" value="ELECTRON TRANSFER FLAVOPROTEIN BETA SUBUNIT LYSINE METHYLTRANSFERASE"/>
    <property type="match status" value="1"/>
</dbReference>
<organism evidence="7 8">
    <name type="scientific">Jiella pacifica</name>
    <dbReference type="NCBI Taxonomy" id="2696469"/>
    <lineage>
        <taxon>Bacteria</taxon>
        <taxon>Pseudomonadati</taxon>
        <taxon>Pseudomonadota</taxon>
        <taxon>Alphaproteobacteria</taxon>
        <taxon>Hyphomicrobiales</taxon>
        <taxon>Aurantimonadaceae</taxon>
        <taxon>Jiella</taxon>
    </lineage>
</organism>
<evidence type="ECO:0000256" key="5">
    <source>
        <dbReference type="ARBA" id="ARBA00022691"/>
    </source>
</evidence>
<keyword evidence="4 6" id="KW-0808">Transferase</keyword>